<dbReference type="GO" id="GO:0071949">
    <property type="term" value="F:FAD binding"/>
    <property type="evidence" value="ECO:0007669"/>
    <property type="project" value="TreeGrafter"/>
</dbReference>
<evidence type="ECO:0000259" key="9">
    <source>
        <dbReference type="Pfam" id="PF12225"/>
    </source>
</evidence>
<dbReference type="PANTHER" id="PTHR45754">
    <property type="entry name" value="METHYLENETETRAHYDROFOLATE REDUCTASE"/>
    <property type="match status" value="1"/>
</dbReference>
<evidence type="ECO:0000256" key="1">
    <source>
        <dbReference type="ARBA" id="ARBA00001974"/>
    </source>
</evidence>
<feature type="domain" description="Methylene-tetrahydrofolate reductase C-terminal-like" evidence="9">
    <location>
        <begin position="36"/>
        <end position="118"/>
    </location>
</feature>
<keyword evidence="6 8" id="KW-0560">Oxidoreductase</keyword>
<comment type="caution">
    <text evidence="10">The sequence shown here is derived from an EMBL/GenBank/DDBJ whole genome shotgun (WGS) entry which is preliminary data.</text>
</comment>
<protein>
    <recommendedName>
        <fullName evidence="8">Methylenetetrahydrofolate reductase</fullName>
    </recommendedName>
</protein>
<evidence type="ECO:0000313" key="11">
    <source>
        <dbReference type="Proteomes" id="UP000614469"/>
    </source>
</evidence>
<dbReference type="Proteomes" id="UP000614469">
    <property type="component" value="Unassembled WGS sequence"/>
</dbReference>
<evidence type="ECO:0000256" key="8">
    <source>
        <dbReference type="RuleBase" id="RU003862"/>
    </source>
</evidence>
<proteinExistence type="inferred from homology"/>
<dbReference type="EMBL" id="JACNJN010000082">
    <property type="protein sequence ID" value="MBC8334867.1"/>
    <property type="molecule type" value="Genomic_DNA"/>
</dbReference>
<evidence type="ECO:0000256" key="4">
    <source>
        <dbReference type="ARBA" id="ARBA00022630"/>
    </source>
</evidence>
<evidence type="ECO:0000256" key="6">
    <source>
        <dbReference type="ARBA" id="ARBA00023002"/>
    </source>
</evidence>
<evidence type="ECO:0000256" key="2">
    <source>
        <dbReference type="ARBA" id="ARBA00004777"/>
    </source>
</evidence>
<dbReference type="CDD" id="cd00537">
    <property type="entry name" value="MTHFR"/>
    <property type="match status" value="1"/>
</dbReference>
<dbReference type="PANTHER" id="PTHR45754:SF3">
    <property type="entry name" value="METHYLENETETRAHYDROFOLATE REDUCTASE (NADPH)"/>
    <property type="match status" value="1"/>
</dbReference>
<dbReference type="SUPFAM" id="SSF51730">
    <property type="entry name" value="FAD-linked oxidoreductase"/>
    <property type="match status" value="1"/>
</dbReference>
<sequence length="489" mass="54617">MEGLEMPLFTPGRRYQLPYLPSKKKSGQSYILEPIERMIKGPLFACRMCGNCLLQETAFVCPMACPKGLRNGPCGGSTSEHCYIDPSYPCIWYEIFDRAKKMDREEMLLEVLPPLDWDIVGEETWGEVVRKVKETGTKTFFGSFFKKDAGERKQIWDSVFKSIRQPDWWQGDDQYHPPGYEEPVSELERQLRSGKFVVAAEISPPASTATGKLLRDIELIKQYATSINFTDAASATPRMSSLACCEFALEAGAEPVLQIAARDQTRTGLQGHVIGASARGIRNVLVVSGDSARLGPKPMSRTDILDIDSVQMLWILRRMRDEGIYLGGREIKNPPQIFLGAAAAPFASNPRIQAIREHKKVNAGAQFFQTNLVFDPDGLELWLNELAKRNILDKVYILIGITPLRSLKMAQYMHNQVPGVRIPDQLLKRLEDAGDGVEEEAVIIALEIIEAIRNKEGVNGIHLMPVGWEQVVPRIVQELDGAKVVASSS</sequence>
<evidence type="ECO:0000256" key="7">
    <source>
        <dbReference type="ARBA" id="ARBA00048628"/>
    </source>
</evidence>
<keyword evidence="4 8" id="KW-0285">Flavoprotein</keyword>
<evidence type="ECO:0000256" key="3">
    <source>
        <dbReference type="ARBA" id="ARBA00006743"/>
    </source>
</evidence>
<reference evidence="10 11" key="1">
    <citation type="submission" date="2020-08" db="EMBL/GenBank/DDBJ databases">
        <title>Bridging the membrane lipid divide: bacteria of the FCB group superphylum have the potential to synthesize archaeal ether lipids.</title>
        <authorList>
            <person name="Villanueva L."/>
            <person name="Von Meijenfeldt F.A.B."/>
            <person name="Westbye A.B."/>
            <person name="Yadav S."/>
            <person name="Hopmans E.C."/>
            <person name="Dutilh B.E."/>
            <person name="Sinninghe Damste J.S."/>
        </authorList>
    </citation>
    <scope>NUCLEOTIDE SEQUENCE [LARGE SCALE GENOMIC DNA]</scope>
    <source>
        <strain evidence="10">NIOZ-UU36</strain>
    </source>
</reference>
<name>A0A8J6NJN4_9CHLR</name>
<organism evidence="10 11">
    <name type="scientific">Candidatus Desulfolinea nitratireducens</name>
    <dbReference type="NCBI Taxonomy" id="2841698"/>
    <lineage>
        <taxon>Bacteria</taxon>
        <taxon>Bacillati</taxon>
        <taxon>Chloroflexota</taxon>
        <taxon>Anaerolineae</taxon>
        <taxon>Anaerolineales</taxon>
        <taxon>Anaerolineales incertae sedis</taxon>
        <taxon>Candidatus Desulfolinea</taxon>
    </lineage>
</organism>
<comment type="similarity">
    <text evidence="3 8">Belongs to the methylenetetrahydrofolate reductase family.</text>
</comment>
<accession>A0A8J6NJN4</accession>
<dbReference type="Pfam" id="PF02219">
    <property type="entry name" value="MTHFR"/>
    <property type="match status" value="1"/>
</dbReference>
<dbReference type="InterPro" id="IPR003171">
    <property type="entry name" value="Mehydrof_redctse-like"/>
</dbReference>
<dbReference type="AlphaFoldDB" id="A0A8J6NJN4"/>
<dbReference type="InterPro" id="IPR029041">
    <property type="entry name" value="FAD-linked_oxidoreductase-like"/>
</dbReference>
<gene>
    <name evidence="10" type="ORF">H8E29_06365</name>
</gene>
<dbReference type="GO" id="GO:0035999">
    <property type="term" value="P:tetrahydrofolate interconversion"/>
    <property type="evidence" value="ECO:0007669"/>
    <property type="project" value="UniProtKB-UniPathway"/>
</dbReference>
<dbReference type="GO" id="GO:0009086">
    <property type="term" value="P:methionine biosynthetic process"/>
    <property type="evidence" value="ECO:0007669"/>
    <property type="project" value="TreeGrafter"/>
</dbReference>
<dbReference type="UniPathway" id="UPA00193"/>
<evidence type="ECO:0000256" key="5">
    <source>
        <dbReference type="ARBA" id="ARBA00022827"/>
    </source>
</evidence>
<comment type="pathway">
    <text evidence="2 8">One-carbon metabolism; tetrahydrofolate interconversion.</text>
</comment>
<dbReference type="GO" id="GO:0106312">
    <property type="term" value="F:methylenetetrahydrofolate reductase (NADH) activity"/>
    <property type="evidence" value="ECO:0007669"/>
    <property type="project" value="UniProtKB-EC"/>
</dbReference>
<dbReference type="InterPro" id="IPR022026">
    <property type="entry name" value="DUF5981"/>
</dbReference>
<dbReference type="Pfam" id="PF12225">
    <property type="entry name" value="DUF5981"/>
    <property type="match status" value="1"/>
</dbReference>
<comment type="catalytic activity">
    <reaction evidence="7">
        <text>(6S)-5-methyl-5,6,7,8-tetrahydrofolate + NAD(+) = (6R)-5,10-methylene-5,6,7,8-tetrahydrofolate + NADH + H(+)</text>
        <dbReference type="Rhea" id="RHEA:19821"/>
        <dbReference type="ChEBI" id="CHEBI:15378"/>
        <dbReference type="ChEBI" id="CHEBI:15636"/>
        <dbReference type="ChEBI" id="CHEBI:18608"/>
        <dbReference type="ChEBI" id="CHEBI:57540"/>
        <dbReference type="ChEBI" id="CHEBI:57945"/>
        <dbReference type="EC" id="1.5.1.54"/>
    </reaction>
    <physiologicalReaction direction="right-to-left" evidence="7">
        <dbReference type="Rhea" id="RHEA:19823"/>
    </physiologicalReaction>
</comment>
<comment type="cofactor">
    <cofactor evidence="1 8">
        <name>FAD</name>
        <dbReference type="ChEBI" id="CHEBI:57692"/>
    </cofactor>
</comment>
<dbReference type="Gene3D" id="3.20.20.220">
    <property type="match status" value="1"/>
</dbReference>
<dbReference type="GO" id="GO:0005829">
    <property type="term" value="C:cytosol"/>
    <property type="evidence" value="ECO:0007669"/>
    <property type="project" value="TreeGrafter"/>
</dbReference>
<keyword evidence="5 8" id="KW-0274">FAD</keyword>
<evidence type="ECO:0000313" key="10">
    <source>
        <dbReference type="EMBL" id="MBC8334867.1"/>
    </source>
</evidence>